<proteinExistence type="predicted"/>
<gene>
    <name evidence="1" type="ORF">SAMN05216553_108414</name>
</gene>
<dbReference type="Proteomes" id="UP000199623">
    <property type="component" value="Unassembled WGS sequence"/>
</dbReference>
<evidence type="ECO:0008006" key="3">
    <source>
        <dbReference type="Google" id="ProtNLM"/>
    </source>
</evidence>
<dbReference type="EMBL" id="FNCC01000008">
    <property type="protein sequence ID" value="SDG51009.1"/>
    <property type="molecule type" value="Genomic_DNA"/>
</dbReference>
<evidence type="ECO:0000313" key="2">
    <source>
        <dbReference type="Proteomes" id="UP000199623"/>
    </source>
</evidence>
<dbReference type="STRING" id="200378.SAMN05216553_108414"/>
<accession>A0A1G7UV55</accession>
<name>A0A1G7UV55_9PSEU</name>
<organism evidence="1 2">
    <name type="scientific">Lentzea fradiae</name>
    <dbReference type="NCBI Taxonomy" id="200378"/>
    <lineage>
        <taxon>Bacteria</taxon>
        <taxon>Bacillati</taxon>
        <taxon>Actinomycetota</taxon>
        <taxon>Actinomycetes</taxon>
        <taxon>Pseudonocardiales</taxon>
        <taxon>Pseudonocardiaceae</taxon>
        <taxon>Lentzea</taxon>
    </lineage>
</organism>
<sequence length="739" mass="78799">MTARPDLLVDRDREQDVFRRTLDDLGRGRSSVLVVEGQVGMGTGALVRRGCGLADEAGVRVAYARGSRFESNVDFGLASQLSAQVIRPGRPRWGNDLAAVLCEEVIAEAKRSPLLVAVDDAHFIDSGSARWLSAVTRRMSGLPLMFLLGVSSGTDREHSLRLLAERVLEPGPLTPAGTRRVLESALGEPLDDEFADEVARATGHTPGVVHTVAHRMAAAGLAADRSSVVPMRAMAADALGERLSRILDSLPGELVDLVRTMAVCEGNLDFELVCSVAGLEGLSAAHARSRLWKAGLVTLDRKPVPADWVPVDRLLTTMSFDERERTRAVVAGLCHRSAVPDGAVAGILPATRPVGDRWAVDVLSDTAARCTELGDTATASRLLRRALREPVSGASEARILYDLGEAELAIAPFASDRHLARVVTASAGPVADVLRVRAADLVLARGDFALVQRLTREVRERDDVAPDARARLLALHWLSQDRLREVPETMGRTAFAPLPGTPDDPAQAAAVAWRLAVTGRHAGRVRALARMALRADGRDECPLSLRVAACVALDVAGRRDEAVAGLDAVVAGVRLPHDRAAVGFALLARVGVSLRHGRADEAARDLAATLRTMPEHCWHPQQRSLLEAMRLLVGARKDEIGPGHETAGEGCVDSAVLFYARGLLLLDQGDVVAASAMLLECGRLLLNAGVTNPLLIPWRPAAATALRACEDAGRAGRLQDAHDALVRTWFAADAGGAVL</sequence>
<dbReference type="AlphaFoldDB" id="A0A1G7UV55"/>
<reference evidence="2" key="1">
    <citation type="submission" date="2016-10" db="EMBL/GenBank/DDBJ databases">
        <authorList>
            <person name="Varghese N."/>
            <person name="Submissions S."/>
        </authorList>
    </citation>
    <scope>NUCLEOTIDE SEQUENCE [LARGE SCALE GENOMIC DNA]</scope>
    <source>
        <strain evidence="2">CGMCC 4.3506</strain>
    </source>
</reference>
<protein>
    <recommendedName>
        <fullName evidence="3">AAA ATPase domain-containing protein</fullName>
    </recommendedName>
</protein>
<evidence type="ECO:0000313" key="1">
    <source>
        <dbReference type="EMBL" id="SDG51009.1"/>
    </source>
</evidence>
<keyword evidence="2" id="KW-1185">Reference proteome</keyword>